<evidence type="ECO:0000256" key="1">
    <source>
        <dbReference type="ARBA" id="ARBA00005466"/>
    </source>
</evidence>
<dbReference type="STRING" id="104259.A0A0F7VGJ6"/>
<keyword evidence="8" id="KW-1185">Reference proteome</keyword>
<dbReference type="Pfam" id="PF01565">
    <property type="entry name" value="FAD_binding_4"/>
    <property type="match status" value="1"/>
</dbReference>
<feature type="compositionally biased region" description="Basic and acidic residues" evidence="5">
    <location>
        <begin position="13"/>
        <end position="26"/>
    </location>
</feature>
<dbReference type="InterPro" id="IPR016166">
    <property type="entry name" value="FAD-bd_PCMH"/>
</dbReference>
<dbReference type="Pfam" id="PF08031">
    <property type="entry name" value="BBE"/>
    <property type="match status" value="1"/>
</dbReference>
<reference evidence="8" key="1">
    <citation type="journal article" date="2015" name="Genome Announc.">
        <title>Draft genome sequence of the fungus Penicillium brasilianum MG11.</title>
        <authorList>
            <person name="Horn F."/>
            <person name="Linde J."/>
            <person name="Mattern D.J."/>
            <person name="Walther G."/>
            <person name="Guthke R."/>
            <person name="Brakhage A.A."/>
            <person name="Valiante V."/>
        </authorList>
    </citation>
    <scope>NUCLEOTIDE SEQUENCE [LARGE SCALE GENOMIC DNA]</scope>
    <source>
        <strain evidence="8">MG11</strain>
    </source>
</reference>
<dbReference type="Gene3D" id="3.30.43.10">
    <property type="entry name" value="Uridine Diphospho-n-acetylenolpyruvylglucosamine Reductase, domain 2"/>
    <property type="match status" value="1"/>
</dbReference>
<dbReference type="EMBL" id="CDHK01000003">
    <property type="protein sequence ID" value="CEO58352.1"/>
    <property type="molecule type" value="Genomic_DNA"/>
</dbReference>
<organism evidence="7 8">
    <name type="scientific">Penicillium brasilianum</name>
    <dbReference type="NCBI Taxonomy" id="104259"/>
    <lineage>
        <taxon>Eukaryota</taxon>
        <taxon>Fungi</taxon>
        <taxon>Dikarya</taxon>
        <taxon>Ascomycota</taxon>
        <taxon>Pezizomycotina</taxon>
        <taxon>Eurotiomycetes</taxon>
        <taxon>Eurotiomycetidae</taxon>
        <taxon>Eurotiales</taxon>
        <taxon>Aspergillaceae</taxon>
        <taxon>Penicillium</taxon>
    </lineage>
</organism>
<dbReference type="InterPro" id="IPR016169">
    <property type="entry name" value="FAD-bd_PCMH_sub2"/>
</dbReference>
<dbReference type="InterPro" id="IPR012951">
    <property type="entry name" value="BBE"/>
</dbReference>
<evidence type="ECO:0000259" key="6">
    <source>
        <dbReference type="PROSITE" id="PS51387"/>
    </source>
</evidence>
<keyword evidence="3" id="KW-0274">FAD</keyword>
<protein>
    <recommendedName>
        <fullName evidence="6">FAD-binding PCMH-type domain-containing protein</fullName>
    </recommendedName>
</protein>
<name>A0A0F7VGJ6_PENBI</name>
<dbReference type="Proteomes" id="UP000042958">
    <property type="component" value="Unassembled WGS sequence"/>
</dbReference>
<dbReference type="InterPro" id="IPR006094">
    <property type="entry name" value="Oxid_FAD_bind_N"/>
</dbReference>
<dbReference type="AlphaFoldDB" id="A0A0F7VGJ6"/>
<accession>A0A0F7VGJ6</accession>
<dbReference type="InterPro" id="IPR036318">
    <property type="entry name" value="FAD-bd_PCMH-like_sf"/>
</dbReference>
<dbReference type="OrthoDB" id="363185at2759"/>
<gene>
    <name evidence="7" type="ORF">PMG11_03082</name>
</gene>
<keyword evidence="4" id="KW-0560">Oxidoreductase</keyword>
<dbReference type="PANTHER" id="PTHR42973">
    <property type="entry name" value="BINDING OXIDOREDUCTASE, PUTATIVE (AFU_ORTHOLOGUE AFUA_1G17690)-RELATED"/>
    <property type="match status" value="1"/>
</dbReference>
<evidence type="ECO:0000256" key="3">
    <source>
        <dbReference type="ARBA" id="ARBA00022827"/>
    </source>
</evidence>
<evidence type="ECO:0000256" key="5">
    <source>
        <dbReference type="SAM" id="MobiDB-lite"/>
    </source>
</evidence>
<evidence type="ECO:0000256" key="4">
    <source>
        <dbReference type="ARBA" id="ARBA00023002"/>
    </source>
</evidence>
<dbReference type="InterPro" id="IPR016167">
    <property type="entry name" value="FAD-bd_PCMH_sub1"/>
</dbReference>
<dbReference type="SUPFAM" id="SSF56176">
    <property type="entry name" value="FAD-binding/transporter-associated domain-like"/>
    <property type="match status" value="1"/>
</dbReference>
<proteinExistence type="inferred from homology"/>
<comment type="similarity">
    <text evidence="1">Belongs to the oxygen-dependent FAD-linked oxidoreductase family.</text>
</comment>
<dbReference type="GO" id="GO:0016491">
    <property type="term" value="F:oxidoreductase activity"/>
    <property type="evidence" value="ECO:0007669"/>
    <property type="project" value="UniProtKB-KW"/>
</dbReference>
<sequence>MTVTTTLSLIAPPEHRHEPSPFDPAVDTKDAPSIITALQAADPSLKVYTRSSPNFETLRGIYNKLITHQPLAICRPQTIEHIQLIVRTARAENPPVPIVPRCGGHDVYGRGLKPDSLSIDMRELDTQTLAEDRQSVRIGGGVTSQNFVGFLDEHGLCTANGTAGNVGWTGWAVWGGYGPFNDYVGLGVDNILSARLVLADGSLVEAGPGSELLWGVRGAGGSLGVIVDVTVKVYPMPVILAGFIAYQWGESAKVLSGLQELLDRGIPDTMCLQMGFMKTKWGVGMSLIFAWPDSETLDEGRTWLETVRGLGAIQVDTVGETTFKAFQGITSRVVDEPVNVCTRSASVPRFTPETIALLQKYSEAIPDGRQYNVIAHIGHGKSTRPNPDTSFATREPHVLFHINACDEPERMDEARSWVDGLMKEMNATRQAMKPVYVSFMGEDEDPRVSFGSYWERLQALKQSVDPDNVFRFP</sequence>
<dbReference type="GO" id="GO:0071949">
    <property type="term" value="F:FAD binding"/>
    <property type="evidence" value="ECO:0007669"/>
    <property type="project" value="InterPro"/>
</dbReference>
<dbReference type="Gene3D" id="3.30.465.10">
    <property type="match status" value="1"/>
</dbReference>
<feature type="domain" description="FAD-binding PCMH-type" evidence="6">
    <location>
        <begin position="66"/>
        <end position="236"/>
    </location>
</feature>
<evidence type="ECO:0000313" key="8">
    <source>
        <dbReference type="Proteomes" id="UP000042958"/>
    </source>
</evidence>
<dbReference type="InterPro" id="IPR050416">
    <property type="entry name" value="FAD-linked_Oxidoreductase"/>
</dbReference>
<evidence type="ECO:0000256" key="2">
    <source>
        <dbReference type="ARBA" id="ARBA00022630"/>
    </source>
</evidence>
<dbReference type="PANTHER" id="PTHR42973:SF7">
    <property type="entry name" value="FAD-BINDING PCMH-TYPE DOMAIN-CONTAINING PROTEIN"/>
    <property type="match status" value="1"/>
</dbReference>
<dbReference type="PROSITE" id="PS51387">
    <property type="entry name" value="FAD_PCMH"/>
    <property type="match status" value="1"/>
</dbReference>
<evidence type="ECO:0000313" key="7">
    <source>
        <dbReference type="EMBL" id="CEO58352.1"/>
    </source>
</evidence>
<feature type="region of interest" description="Disordered" evidence="5">
    <location>
        <begin position="1"/>
        <end position="26"/>
    </location>
</feature>
<dbReference type="Gene3D" id="3.40.462.20">
    <property type="match status" value="1"/>
</dbReference>
<keyword evidence="2" id="KW-0285">Flavoprotein</keyword>